<protein>
    <submittedName>
        <fullName evidence="3">Down syndrome cell adhesion molecule-like protein Dscam2</fullName>
    </submittedName>
</protein>
<dbReference type="OrthoDB" id="6407994at2759"/>
<dbReference type="InterPro" id="IPR007110">
    <property type="entry name" value="Ig-like_dom"/>
</dbReference>
<evidence type="ECO:0000313" key="3">
    <source>
        <dbReference type="EMBL" id="GFR13705.1"/>
    </source>
</evidence>
<dbReference type="Proteomes" id="UP000887116">
    <property type="component" value="Unassembled WGS sequence"/>
</dbReference>
<name>A0A8X6LL07_TRICU</name>
<feature type="non-terminal residue" evidence="3">
    <location>
        <position position="1"/>
    </location>
</feature>
<comment type="caution">
    <text evidence="3">The sequence shown here is derived from an EMBL/GenBank/DDBJ whole genome shotgun (WGS) entry which is preliminary data.</text>
</comment>
<proteinExistence type="predicted"/>
<dbReference type="GO" id="GO:0007411">
    <property type="term" value="P:axon guidance"/>
    <property type="evidence" value="ECO:0007669"/>
    <property type="project" value="TreeGrafter"/>
</dbReference>
<dbReference type="SUPFAM" id="SSF48726">
    <property type="entry name" value="Immunoglobulin"/>
    <property type="match status" value="2"/>
</dbReference>
<keyword evidence="1" id="KW-0393">Immunoglobulin domain</keyword>
<dbReference type="GO" id="GO:0030424">
    <property type="term" value="C:axon"/>
    <property type="evidence" value="ECO:0007669"/>
    <property type="project" value="TreeGrafter"/>
</dbReference>
<dbReference type="GO" id="GO:0070593">
    <property type="term" value="P:dendrite self-avoidance"/>
    <property type="evidence" value="ECO:0007669"/>
    <property type="project" value="TreeGrafter"/>
</dbReference>
<dbReference type="AlphaFoldDB" id="A0A8X6LL07"/>
<dbReference type="SMART" id="SM00409">
    <property type="entry name" value="IG"/>
    <property type="match status" value="1"/>
</dbReference>
<feature type="domain" description="Ig-like" evidence="2">
    <location>
        <begin position="2"/>
        <end position="95"/>
    </location>
</feature>
<dbReference type="EMBL" id="BMAO01026966">
    <property type="protein sequence ID" value="GFR13705.1"/>
    <property type="molecule type" value="Genomic_DNA"/>
</dbReference>
<dbReference type="Gene3D" id="2.60.40.10">
    <property type="entry name" value="Immunoglobulins"/>
    <property type="match status" value="2"/>
</dbReference>
<dbReference type="GO" id="GO:0098632">
    <property type="term" value="F:cell-cell adhesion mediator activity"/>
    <property type="evidence" value="ECO:0007669"/>
    <property type="project" value="TreeGrafter"/>
</dbReference>
<dbReference type="PANTHER" id="PTHR10075:SF53">
    <property type="entry name" value="DOWN SYNDROME CELL ADHESION MOLECULE 1, ISOFORM BQ"/>
    <property type="match status" value="1"/>
</dbReference>
<dbReference type="PROSITE" id="PS50835">
    <property type="entry name" value="IG_LIKE"/>
    <property type="match status" value="2"/>
</dbReference>
<dbReference type="InterPro" id="IPR036179">
    <property type="entry name" value="Ig-like_dom_sf"/>
</dbReference>
<dbReference type="FunFam" id="2.60.40.10:FF:000104">
    <property type="entry name" value="Down syndrome cell adhesion molecule b"/>
    <property type="match status" value="1"/>
</dbReference>
<dbReference type="Pfam" id="PF07679">
    <property type="entry name" value="I-set"/>
    <property type="match status" value="1"/>
</dbReference>
<gene>
    <name evidence="3" type="primary">Dscam2</name>
    <name evidence="3" type="ORF">TNCT_52361</name>
</gene>
<dbReference type="InterPro" id="IPR013783">
    <property type="entry name" value="Ig-like_fold"/>
</dbReference>
<accession>A0A8X6LL07</accession>
<dbReference type="InterPro" id="IPR003598">
    <property type="entry name" value="Ig_sub2"/>
</dbReference>
<feature type="domain" description="Ig-like" evidence="2">
    <location>
        <begin position="99"/>
        <end position="162"/>
    </location>
</feature>
<evidence type="ECO:0000259" key="2">
    <source>
        <dbReference type="PROSITE" id="PS50835"/>
    </source>
</evidence>
<reference evidence="3" key="1">
    <citation type="submission" date="2020-07" db="EMBL/GenBank/DDBJ databases">
        <title>Multicomponent nature underlies the extraordinary mechanical properties of spider dragline silk.</title>
        <authorList>
            <person name="Kono N."/>
            <person name="Nakamura H."/>
            <person name="Mori M."/>
            <person name="Yoshida Y."/>
            <person name="Ohtoshi R."/>
            <person name="Malay A.D."/>
            <person name="Moran D.A.P."/>
            <person name="Tomita M."/>
            <person name="Numata K."/>
            <person name="Arakawa K."/>
        </authorList>
    </citation>
    <scope>NUCLEOTIDE SEQUENCE</scope>
</reference>
<dbReference type="GO" id="GO:0007156">
    <property type="term" value="P:homophilic cell adhesion via plasma membrane adhesion molecules"/>
    <property type="evidence" value="ECO:0007669"/>
    <property type="project" value="TreeGrafter"/>
</dbReference>
<dbReference type="InterPro" id="IPR013098">
    <property type="entry name" value="Ig_I-set"/>
</dbReference>
<dbReference type="InterPro" id="IPR003599">
    <property type="entry name" value="Ig_sub"/>
</dbReference>
<evidence type="ECO:0000313" key="4">
    <source>
        <dbReference type="Proteomes" id="UP000887116"/>
    </source>
</evidence>
<dbReference type="PANTHER" id="PTHR10075">
    <property type="entry name" value="BASIGIN RELATED"/>
    <property type="match status" value="1"/>
</dbReference>
<dbReference type="GO" id="GO:0005886">
    <property type="term" value="C:plasma membrane"/>
    <property type="evidence" value="ECO:0007669"/>
    <property type="project" value="TreeGrafter"/>
</dbReference>
<sequence length="162" mass="18192">PPRWTTEPPHTEAVLGSDVILNCVADGFPKPQIQWKRAEDTLQSDYNTLLTDAHIHTLLNGSLSIRNVEKTDEGFYMCQATNGIGSGISTVISLNVRVPAHFKEEFMAETVRRGEKVVVKCQAFGDRPITITWKKDGQLLDKQAEKKSYCRLKGLQLIAFYV</sequence>
<keyword evidence="4" id="KW-1185">Reference proteome</keyword>
<dbReference type="Pfam" id="PF13927">
    <property type="entry name" value="Ig_3"/>
    <property type="match status" value="1"/>
</dbReference>
<dbReference type="SMART" id="SM00408">
    <property type="entry name" value="IGc2"/>
    <property type="match status" value="1"/>
</dbReference>
<evidence type="ECO:0000256" key="1">
    <source>
        <dbReference type="ARBA" id="ARBA00023319"/>
    </source>
</evidence>
<organism evidence="3 4">
    <name type="scientific">Trichonephila clavata</name>
    <name type="common">Joro spider</name>
    <name type="synonym">Nephila clavata</name>
    <dbReference type="NCBI Taxonomy" id="2740835"/>
    <lineage>
        <taxon>Eukaryota</taxon>
        <taxon>Metazoa</taxon>
        <taxon>Ecdysozoa</taxon>
        <taxon>Arthropoda</taxon>
        <taxon>Chelicerata</taxon>
        <taxon>Arachnida</taxon>
        <taxon>Araneae</taxon>
        <taxon>Araneomorphae</taxon>
        <taxon>Entelegynae</taxon>
        <taxon>Araneoidea</taxon>
        <taxon>Nephilidae</taxon>
        <taxon>Trichonephila</taxon>
    </lineage>
</organism>
<dbReference type="GO" id="GO:0007417">
    <property type="term" value="P:central nervous system development"/>
    <property type="evidence" value="ECO:0007669"/>
    <property type="project" value="TreeGrafter"/>
</dbReference>